<keyword evidence="6" id="KW-0175">Coiled coil</keyword>
<gene>
    <name evidence="8" type="ORF">KUF71_015620</name>
</gene>
<keyword evidence="9" id="KW-1185">Reference proteome</keyword>
<evidence type="ECO:0000256" key="4">
    <source>
        <dbReference type="ARBA" id="ARBA00023125"/>
    </source>
</evidence>
<dbReference type="InterPro" id="IPR006612">
    <property type="entry name" value="THAP_Znf"/>
</dbReference>
<keyword evidence="2 5" id="KW-0863">Zinc-finger</keyword>
<evidence type="ECO:0000256" key="3">
    <source>
        <dbReference type="ARBA" id="ARBA00022833"/>
    </source>
</evidence>
<dbReference type="Pfam" id="PF21787">
    <property type="entry name" value="TNP-like_RNaseH_N"/>
    <property type="match status" value="1"/>
</dbReference>
<dbReference type="SUPFAM" id="SSF57716">
    <property type="entry name" value="Glucocorticoid receptor-like (DNA-binding domain)"/>
    <property type="match status" value="1"/>
</dbReference>
<evidence type="ECO:0000256" key="1">
    <source>
        <dbReference type="ARBA" id="ARBA00022723"/>
    </source>
</evidence>
<reference evidence="8" key="2">
    <citation type="journal article" date="2023" name="BMC Genomics">
        <title>Pest status, molecular evolution, and epigenetic factors derived from the genome assembly of Frankliniella fusca, a thysanopteran phytovirus vector.</title>
        <authorList>
            <person name="Catto M.A."/>
            <person name="Labadie P.E."/>
            <person name="Jacobson A.L."/>
            <person name="Kennedy G.G."/>
            <person name="Srinivasan R."/>
            <person name="Hunt B.G."/>
        </authorList>
    </citation>
    <scope>NUCLEOTIDE SEQUENCE</scope>
    <source>
        <strain evidence="8">PL_HMW_Pooled</strain>
    </source>
</reference>
<keyword evidence="4 5" id="KW-0238">DNA-binding</keyword>
<evidence type="ECO:0000313" key="8">
    <source>
        <dbReference type="EMBL" id="KAK3927336.1"/>
    </source>
</evidence>
<dbReference type="PANTHER" id="PTHR47577:SF2">
    <property type="entry name" value="THAP DOMAIN CONTAINING 9"/>
    <property type="match status" value="1"/>
</dbReference>
<reference evidence="8" key="1">
    <citation type="submission" date="2021-07" db="EMBL/GenBank/DDBJ databases">
        <authorList>
            <person name="Catto M.A."/>
            <person name="Jacobson A."/>
            <person name="Kennedy G."/>
            <person name="Labadie P."/>
            <person name="Hunt B.G."/>
            <person name="Srinivasan R."/>
        </authorList>
    </citation>
    <scope>NUCLEOTIDE SEQUENCE</scope>
    <source>
        <strain evidence="8">PL_HMW_Pooled</strain>
        <tissue evidence="8">Head</tissue>
    </source>
</reference>
<dbReference type="GO" id="GO:0003677">
    <property type="term" value="F:DNA binding"/>
    <property type="evidence" value="ECO:0007669"/>
    <property type="project" value="UniProtKB-UniRule"/>
</dbReference>
<dbReference type="PROSITE" id="PS50950">
    <property type="entry name" value="ZF_THAP"/>
    <property type="match status" value="1"/>
</dbReference>
<keyword evidence="1" id="KW-0479">Metal-binding</keyword>
<dbReference type="InterPro" id="IPR048366">
    <property type="entry name" value="TNP-like_GBD"/>
</dbReference>
<dbReference type="AlphaFoldDB" id="A0AAE1LP01"/>
<protein>
    <submittedName>
        <fullName evidence="8">DNA transposase</fullName>
    </submittedName>
</protein>
<dbReference type="PANTHER" id="PTHR47577">
    <property type="entry name" value="THAP DOMAIN-CONTAINING PROTEIN 6"/>
    <property type="match status" value="1"/>
</dbReference>
<evidence type="ECO:0000256" key="2">
    <source>
        <dbReference type="ARBA" id="ARBA00022771"/>
    </source>
</evidence>
<proteinExistence type="predicted"/>
<feature type="domain" description="THAP-type" evidence="7">
    <location>
        <begin position="1"/>
        <end position="82"/>
    </location>
</feature>
<feature type="coiled-coil region" evidence="6">
    <location>
        <begin position="151"/>
        <end position="185"/>
    </location>
</feature>
<keyword evidence="3" id="KW-0862">Zinc</keyword>
<dbReference type="Proteomes" id="UP001219518">
    <property type="component" value="Unassembled WGS sequence"/>
</dbReference>
<evidence type="ECO:0000259" key="7">
    <source>
        <dbReference type="PROSITE" id="PS50950"/>
    </source>
</evidence>
<dbReference type="Pfam" id="PF05485">
    <property type="entry name" value="THAP"/>
    <property type="match status" value="1"/>
</dbReference>
<comment type="caution">
    <text evidence="8">The sequence shown here is derived from an EMBL/GenBank/DDBJ whole genome shotgun (WGS) entry which is preliminary data.</text>
</comment>
<dbReference type="SMART" id="SM00980">
    <property type="entry name" value="THAP"/>
    <property type="match status" value="1"/>
</dbReference>
<dbReference type="GO" id="GO:0008270">
    <property type="term" value="F:zinc ion binding"/>
    <property type="evidence" value="ECO:0007669"/>
    <property type="project" value="UniProtKB-KW"/>
</dbReference>
<dbReference type="Pfam" id="PF21788">
    <property type="entry name" value="TNP-like_GBD"/>
    <property type="match status" value="1"/>
</dbReference>
<accession>A0AAE1LP01</accession>
<organism evidence="8 9">
    <name type="scientific">Frankliniella fusca</name>
    <dbReference type="NCBI Taxonomy" id="407009"/>
    <lineage>
        <taxon>Eukaryota</taxon>
        <taxon>Metazoa</taxon>
        <taxon>Ecdysozoa</taxon>
        <taxon>Arthropoda</taxon>
        <taxon>Hexapoda</taxon>
        <taxon>Insecta</taxon>
        <taxon>Pterygota</taxon>
        <taxon>Neoptera</taxon>
        <taxon>Paraneoptera</taxon>
        <taxon>Thysanoptera</taxon>
        <taxon>Terebrantia</taxon>
        <taxon>Thripoidea</taxon>
        <taxon>Thripidae</taxon>
        <taxon>Frankliniella</taxon>
    </lineage>
</organism>
<evidence type="ECO:0000256" key="6">
    <source>
        <dbReference type="SAM" id="Coils"/>
    </source>
</evidence>
<dbReference type="SMART" id="SM00692">
    <property type="entry name" value="DM3"/>
    <property type="match status" value="1"/>
</dbReference>
<sequence length="905" mass="101753">MAACVYPYCVDKPALNYFRIPIDPELRKKWMSAIPKVENLTAETLGGRVYLCSRHFHLSCFDRDHQTRKITGLKREAVPSVFYIPSNDSNAITIDEDSLTGCRIPEGESAGDPEAPEAAGAAGAAGVAGAGTVQPPKVSASTSNKALCMKVRSQELKLLILKERIKDTEEEINKAKEHMKEVDQGIRNPEVEERYSNLLKKLRPIAPKKPQKKKPKTLEEVILYARKERLLSHEASSIFLNLFADVALEDVPSYPSREGLRCFCQYLLFYNSEAFDKIISTFDIALPPVSSIRMFFNTNFGDPGWNHEAFNSMRQQTTKDSKLLCSLLVFETPLKRKEEWDGQKMRGYVDCGPPLTGTELDLASDGLPSARLALILMVVPLQPQEFWRAPVAYFFINTLSSSERANIIRECILRLHSAGSIVLSVTCDIHSSDKSFLNALGVSYELLPQICPYFVHPSDPLLRVHVVFDHCSLLISVQNMWASSQGFLDKDGGSVLWRYVAELIKLLEAQALGLAQNYDAPHWCWEPTLIKNKLLAQLFTDSTANALEYCCNVLNLAQFYGCEATVKFIRSMSKISKLLSSRRNLKSSLNGVQEASVKSEYVSGLDYLYHLYDMKNEPLHSADHGCIRLLYFSLLSVQELLRQVPGFSSHCVSLDEAAMLPYVIRTYTDWRSLPTARQFTAAFTAHVEKYGYFTSWSCAQTNNYWWVDSLDVSTARKEGCRVSKPEFANPSIATNFNTSISTEHVQFTSQLKSFSSGTFTSVCVVKAVSNILHCEACLDALQDPPVSDNPLLVLLRKTCGAAICPSKDVLKVCACTERNLQEMLKTTKPKVKQSIFEWRDEAFVAKIAISVVKDIMEKDRNIFGCLKQHILQCAPDANHEYRLIRGISSCYALMRLRNFKSWCPT</sequence>
<evidence type="ECO:0000313" key="9">
    <source>
        <dbReference type="Proteomes" id="UP001219518"/>
    </source>
</evidence>
<dbReference type="EMBL" id="JAHWGI010001285">
    <property type="protein sequence ID" value="KAK3927336.1"/>
    <property type="molecule type" value="Genomic_DNA"/>
</dbReference>
<evidence type="ECO:0000256" key="5">
    <source>
        <dbReference type="PROSITE-ProRule" id="PRU00309"/>
    </source>
</evidence>
<name>A0AAE1LP01_9NEOP</name>
<dbReference type="InterPro" id="IPR048365">
    <property type="entry name" value="TNP-like_RNaseH_N"/>
</dbReference>